<feature type="transmembrane region" description="Helical" evidence="1">
    <location>
        <begin position="81"/>
        <end position="100"/>
    </location>
</feature>
<gene>
    <name evidence="2" type="ORF">JYP50_04235</name>
</gene>
<keyword evidence="1" id="KW-1133">Transmembrane helix</keyword>
<keyword evidence="3" id="KW-1185">Reference proteome</keyword>
<evidence type="ECO:0000313" key="2">
    <source>
        <dbReference type="EMBL" id="MBN7795786.1"/>
    </source>
</evidence>
<feature type="transmembrane region" description="Helical" evidence="1">
    <location>
        <begin position="12"/>
        <end position="34"/>
    </location>
</feature>
<reference evidence="2" key="1">
    <citation type="submission" date="2021-02" db="EMBL/GenBank/DDBJ databases">
        <title>PHA producing bacteria isolated from coastal sediment in Guangdong, Shenzhen.</title>
        <authorList>
            <person name="Zheng W."/>
            <person name="Yu S."/>
            <person name="Huang Y."/>
        </authorList>
    </citation>
    <scope>NUCLEOTIDE SEQUENCE</scope>
    <source>
        <strain evidence="2">TN14-10</strain>
    </source>
</reference>
<accession>A0A939DCT5</accession>
<feature type="transmembrane region" description="Helical" evidence="1">
    <location>
        <begin position="55"/>
        <end position="75"/>
    </location>
</feature>
<evidence type="ECO:0000256" key="1">
    <source>
        <dbReference type="SAM" id="Phobius"/>
    </source>
</evidence>
<dbReference type="InterPro" id="IPR019099">
    <property type="entry name" value="Uncharacterised_PGPGW_TM"/>
</dbReference>
<organism evidence="2 3">
    <name type="scientific">Parahaliea mediterranea</name>
    <dbReference type="NCBI Taxonomy" id="651086"/>
    <lineage>
        <taxon>Bacteria</taxon>
        <taxon>Pseudomonadati</taxon>
        <taxon>Pseudomonadota</taxon>
        <taxon>Gammaproteobacteria</taxon>
        <taxon>Cellvibrionales</taxon>
        <taxon>Halieaceae</taxon>
        <taxon>Parahaliea</taxon>
    </lineage>
</organism>
<dbReference type="Proteomes" id="UP000664303">
    <property type="component" value="Unassembled WGS sequence"/>
</dbReference>
<dbReference type="EMBL" id="JAFKCZ010000003">
    <property type="protein sequence ID" value="MBN7795786.1"/>
    <property type="molecule type" value="Genomic_DNA"/>
</dbReference>
<proteinExistence type="predicted"/>
<evidence type="ECO:0000313" key="3">
    <source>
        <dbReference type="Proteomes" id="UP000664303"/>
    </source>
</evidence>
<name>A0A939DCT5_9GAMM</name>
<keyword evidence="1" id="KW-0812">Transmembrane</keyword>
<keyword evidence="1" id="KW-0472">Membrane</keyword>
<evidence type="ECO:0008006" key="4">
    <source>
        <dbReference type="Google" id="ProtNLM"/>
    </source>
</evidence>
<sequence length="136" mass="15223">MTEWPNWETMLVWASVISLVALAGTLLALPWAVTRLPADYFTRPRRTAWHQATPYALLNLILIVLKNCIGLVLALLGVVMLFTPGQGLLTLLAGLALMNFPGKYRLERKLALSPGVLRGINWMRNRRGYPPMEAPE</sequence>
<protein>
    <recommendedName>
        <fullName evidence="4">Transmembrane protein (PGPGW)</fullName>
    </recommendedName>
</protein>
<dbReference type="RefSeq" id="WP_206559231.1">
    <property type="nucleotide sequence ID" value="NZ_JAFKCZ010000003.1"/>
</dbReference>
<dbReference type="AlphaFoldDB" id="A0A939DCT5"/>
<comment type="caution">
    <text evidence="2">The sequence shown here is derived from an EMBL/GenBank/DDBJ whole genome shotgun (WGS) entry which is preliminary data.</text>
</comment>
<dbReference type="Pfam" id="PF09656">
    <property type="entry name" value="PGPGW"/>
    <property type="match status" value="1"/>
</dbReference>